<keyword evidence="2 8" id="KW-0349">Heme</keyword>
<dbReference type="Gene3D" id="1.10.760.10">
    <property type="entry name" value="Cytochrome c-like domain"/>
    <property type="match status" value="2"/>
</dbReference>
<reference evidence="12 13" key="1">
    <citation type="submission" date="2021-01" db="EMBL/GenBank/DDBJ databases">
        <title>C459-1 draft genome sequence.</title>
        <authorList>
            <person name="Zhang X.-F."/>
        </authorList>
    </citation>
    <scope>NUCLEOTIDE SEQUENCE [LARGE SCALE GENOMIC DNA]</scope>
    <source>
        <strain evidence="13">C459-1</strain>
    </source>
</reference>
<dbReference type="InterPro" id="IPR009056">
    <property type="entry name" value="Cyt_c-like_dom"/>
</dbReference>
<evidence type="ECO:0000313" key="12">
    <source>
        <dbReference type="EMBL" id="MBL1407247.1"/>
    </source>
</evidence>
<evidence type="ECO:0000256" key="3">
    <source>
        <dbReference type="ARBA" id="ARBA00022723"/>
    </source>
</evidence>
<evidence type="ECO:0000313" key="13">
    <source>
        <dbReference type="Proteomes" id="UP000625283"/>
    </source>
</evidence>
<accession>A0ABS1QXW0</accession>
<protein>
    <submittedName>
        <fullName evidence="12">Cytochrome-c peroxidase</fullName>
    </submittedName>
</protein>
<organism evidence="12 13">
    <name type="scientific">Sphingobacterium faecale</name>
    <dbReference type="NCBI Taxonomy" id="2803775"/>
    <lineage>
        <taxon>Bacteria</taxon>
        <taxon>Pseudomonadati</taxon>
        <taxon>Bacteroidota</taxon>
        <taxon>Sphingobacteriia</taxon>
        <taxon>Sphingobacteriales</taxon>
        <taxon>Sphingobacteriaceae</taxon>
        <taxon>Sphingobacterium</taxon>
    </lineage>
</organism>
<dbReference type="InterPro" id="IPR004852">
    <property type="entry name" value="Di-haem_cyt_c_peroxidsae"/>
</dbReference>
<proteinExistence type="predicted"/>
<dbReference type="PROSITE" id="PS51007">
    <property type="entry name" value="CYTC"/>
    <property type="match status" value="1"/>
</dbReference>
<evidence type="ECO:0000256" key="5">
    <source>
        <dbReference type="ARBA" id="ARBA00022764"/>
    </source>
</evidence>
<comment type="subcellular location">
    <subcellularLocation>
        <location evidence="1">Periplasm</location>
    </subcellularLocation>
</comment>
<evidence type="ECO:0000256" key="1">
    <source>
        <dbReference type="ARBA" id="ARBA00004418"/>
    </source>
</evidence>
<dbReference type="PIRSF" id="PIRSF000294">
    <property type="entry name" value="Cytochrome-c_peroxidase"/>
    <property type="match status" value="1"/>
</dbReference>
<dbReference type="InterPro" id="IPR051395">
    <property type="entry name" value="Cytochrome_c_Peroxidase/MauG"/>
</dbReference>
<dbReference type="InterPro" id="IPR026259">
    <property type="entry name" value="MauG/Cytc_peroxidase"/>
</dbReference>
<evidence type="ECO:0000256" key="4">
    <source>
        <dbReference type="ARBA" id="ARBA00022729"/>
    </source>
</evidence>
<feature type="domain" description="Cytochrome c" evidence="11">
    <location>
        <begin position="81"/>
        <end position="243"/>
    </location>
</feature>
<dbReference type="GO" id="GO:0004601">
    <property type="term" value="F:peroxidase activity"/>
    <property type="evidence" value="ECO:0007669"/>
    <property type="project" value="UniProtKB-KW"/>
</dbReference>
<feature type="chain" id="PRO_5047525689" evidence="10">
    <location>
        <begin position="24"/>
        <end position="372"/>
    </location>
</feature>
<dbReference type="Proteomes" id="UP000625283">
    <property type="component" value="Unassembled WGS sequence"/>
</dbReference>
<gene>
    <name evidence="12" type="ORF">JKG61_00640</name>
</gene>
<dbReference type="SUPFAM" id="SSF46626">
    <property type="entry name" value="Cytochrome c"/>
    <property type="match status" value="2"/>
</dbReference>
<evidence type="ECO:0000256" key="6">
    <source>
        <dbReference type="ARBA" id="ARBA00023002"/>
    </source>
</evidence>
<dbReference type="EMBL" id="JAERTY010000001">
    <property type="protein sequence ID" value="MBL1407247.1"/>
    <property type="molecule type" value="Genomic_DNA"/>
</dbReference>
<feature type="signal peptide" evidence="10">
    <location>
        <begin position="1"/>
        <end position="23"/>
    </location>
</feature>
<evidence type="ECO:0000256" key="9">
    <source>
        <dbReference type="SAM" id="MobiDB-lite"/>
    </source>
</evidence>
<keyword evidence="7 8" id="KW-0408">Iron</keyword>
<evidence type="ECO:0000259" key="11">
    <source>
        <dbReference type="PROSITE" id="PS51007"/>
    </source>
</evidence>
<keyword evidence="6" id="KW-0560">Oxidoreductase</keyword>
<evidence type="ECO:0000256" key="10">
    <source>
        <dbReference type="SAM" id="SignalP"/>
    </source>
</evidence>
<keyword evidence="3 8" id="KW-0479">Metal-binding</keyword>
<comment type="caution">
    <text evidence="12">The sequence shown here is derived from an EMBL/GenBank/DDBJ whole genome shotgun (WGS) entry which is preliminary data.</text>
</comment>
<dbReference type="RefSeq" id="WP_202101065.1">
    <property type="nucleotide sequence ID" value="NZ_JAERTY010000001.1"/>
</dbReference>
<sequence>MYRRHLHVIAFLFSITLMLANCAKNNTPPNLPSPEPEEDNSSLRERYSAHPDKWPQANWYDGVLKKELSALTSNPHQDRPELLALGKVLFFDNRLGNRNNSCASCHIPENYWIDRVPVASGGGNRNTPNMENVWYLDGHLMLDGRATTFAEQITIAIESPHEMAGSVSEIPSRLASIKGYKPLFIDAFGDFKITESRVLEAIAAYSKSIISDKAPFDLFLEGQQAALTDQQIEGLHLFRTKAACINCHNGPFFTDLAYHNLGNSLDADRNPDNGRANFTGKYSDWGKFRTPGLRNVAFTAPYMHNGSIMTLENMIDLLIDGLPQLHGQRVSGTLSPHIKKLDMTYDERNALLAFIQSLSSAKPEVTKPILPN</sequence>
<keyword evidence="13" id="KW-1185">Reference proteome</keyword>
<feature type="region of interest" description="Disordered" evidence="9">
    <location>
        <begin position="27"/>
        <end position="47"/>
    </location>
</feature>
<dbReference type="PANTHER" id="PTHR30600:SF10">
    <property type="entry name" value="BLL6722 PROTEIN"/>
    <property type="match status" value="1"/>
</dbReference>
<dbReference type="PANTHER" id="PTHR30600">
    <property type="entry name" value="CYTOCHROME C PEROXIDASE-RELATED"/>
    <property type="match status" value="1"/>
</dbReference>
<keyword evidence="4 10" id="KW-0732">Signal</keyword>
<evidence type="ECO:0000256" key="7">
    <source>
        <dbReference type="ARBA" id="ARBA00023004"/>
    </source>
</evidence>
<evidence type="ECO:0000256" key="2">
    <source>
        <dbReference type="ARBA" id="ARBA00022617"/>
    </source>
</evidence>
<evidence type="ECO:0000256" key="8">
    <source>
        <dbReference type="PROSITE-ProRule" id="PRU00433"/>
    </source>
</evidence>
<keyword evidence="12" id="KW-0575">Peroxidase</keyword>
<dbReference type="InterPro" id="IPR036909">
    <property type="entry name" value="Cyt_c-like_dom_sf"/>
</dbReference>
<name>A0ABS1QXW0_9SPHI</name>
<keyword evidence="5" id="KW-0574">Periplasm</keyword>
<dbReference type="Pfam" id="PF03150">
    <property type="entry name" value="CCP_MauG"/>
    <property type="match status" value="1"/>
</dbReference>